<dbReference type="GO" id="GO:0005886">
    <property type="term" value="C:plasma membrane"/>
    <property type="evidence" value="ECO:0007669"/>
    <property type="project" value="UniProtKB-SubCell"/>
</dbReference>
<evidence type="ECO:0000256" key="15">
    <source>
        <dbReference type="HAMAP-Rule" id="MF_01398"/>
    </source>
</evidence>
<dbReference type="Pfam" id="PF00430">
    <property type="entry name" value="ATP-synt_B"/>
    <property type="match status" value="1"/>
</dbReference>
<evidence type="ECO:0000256" key="6">
    <source>
        <dbReference type="ARBA" id="ARBA00022781"/>
    </source>
</evidence>
<dbReference type="GO" id="GO:0046961">
    <property type="term" value="F:proton-transporting ATPase activity, rotational mechanism"/>
    <property type="evidence" value="ECO:0007669"/>
    <property type="project" value="TreeGrafter"/>
</dbReference>
<dbReference type="GO" id="GO:0046933">
    <property type="term" value="F:proton-transporting ATP synthase activity, rotational mechanism"/>
    <property type="evidence" value="ECO:0007669"/>
    <property type="project" value="UniProtKB-UniRule"/>
</dbReference>
<evidence type="ECO:0000256" key="7">
    <source>
        <dbReference type="ARBA" id="ARBA00022989"/>
    </source>
</evidence>
<comment type="caution">
    <text evidence="19">The sequence shown here is derived from an EMBL/GenBank/DDBJ whole genome shotgun (WGS) entry which is preliminary data.</text>
</comment>
<dbReference type="NCBIfam" id="TIGR01144">
    <property type="entry name" value="ATP_synt_b"/>
    <property type="match status" value="1"/>
</dbReference>
<evidence type="ECO:0000313" key="20">
    <source>
        <dbReference type="Proteomes" id="UP000886744"/>
    </source>
</evidence>
<evidence type="ECO:0000256" key="16">
    <source>
        <dbReference type="RuleBase" id="RU003848"/>
    </source>
</evidence>
<gene>
    <name evidence="15 19" type="primary">atpF</name>
    <name evidence="19" type="ORF">IAC94_02380</name>
</gene>
<evidence type="ECO:0000256" key="9">
    <source>
        <dbReference type="ARBA" id="ARBA00023136"/>
    </source>
</evidence>
<dbReference type="InterPro" id="IPR002146">
    <property type="entry name" value="ATP_synth_b/b'su_bac/chlpt"/>
</dbReference>
<keyword evidence="7 15" id="KW-1133">Transmembrane helix</keyword>
<comment type="subcellular location">
    <subcellularLocation>
        <location evidence="15">Cell membrane</location>
        <topology evidence="15">Single-pass membrane protein</topology>
    </subcellularLocation>
    <subcellularLocation>
        <location evidence="14">Endomembrane system</location>
        <topology evidence="14">Single-pass membrane protein</topology>
    </subcellularLocation>
</comment>
<evidence type="ECO:0000256" key="12">
    <source>
        <dbReference type="ARBA" id="ARBA00025614"/>
    </source>
</evidence>
<dbReference type="GO" id="GO:0012505">
    <property type="term" value="C:endomembrane system"/>
    <property type="evidence" value="ECO:0007669"/>
    <property type="project" value="UniProtKB-SubCell"/>
</dbReference>
<dbReference type="InterPro" id="IPR028987">
    <property type="entry name" value="ATP_synth_B-like_membr_sf"/>
</dbReference>
<dbReference type="PANTHER" id="PTHR33445">
    <property type="entry name" value="ATP SYNTHASE SUBUNIT B', CHLOROPLASTIC"/>
    <property type="match status" value="1"/>
</dbReference>
<evidence type="ECO:0000313" key="19">
    <source>
        <dbReference type="EMBL" id="HIR62356.1"/>
    </source>
</evidence>
<dbReference type="GO" id="GO:0045259">
    <property type="term" value="C:proton-transporting ATP synthase complex"/>
    <property type="evidence" value="ECO:0007669"/>
    <property type="project" value="UniProtKB-KW"/>
</dbReference>
<dbReference type="InterPro" id="IPR050059">
    <property type="entry name" value="ATP_synthase_B_chain"/>
</dbReference>
<dbReference type="SUPFAM" id="SSF81573">
    <property type="entry name" value="F1F0 ATP synthase subunit B, membrane domain"/>
    <property type="match status" value="1"/>
</dbReference>
<feature type="coiled-coil region" evidence="17">
    <location>
        <begin position="51"/>
        <end position="78"/>
    </location>
</feature>
<evidence type="ECO:0000256" key="5">
    <source>
        <dbReference type="ARBA" id="ARBA00022692"/>
    </source>
</evidence>
<keyword evidence="6 15" id="KW-0375">Hydrogen ion transport</keyword>
<dbReference type="InterPro" id="IPR005864">
    <property type="entry name" value="ATP_synth_F0_bsu_bac"/>
</dbReference>
<sequence>MGLLQPEPGLLIWMTLAFAVVFILLAKFGFPVIQKSVDRRREYIDSSLAAAGEAQKKLDDLQVQMDEVRRDAEKQKTEILRSAVQTREQLIAEARRKAGEEGEKIIAAAKASAQLESDAIIRDARHQVALLSIAISERLLRERLSSDPQSQTALAERLLAEMDPEKKAPEDKPEKE</sequence>
<comment type="function">
    <text evidence="12">Component of the F(0) channel, it forms part of the peripheral stalk, linking F(1) to F(0). The b'-subunit is a diverged and duplicated form of b found in plants and photosynthetic bacteria.</text>
</comment>
<dbReference type="AlphaFoldDB" id="A0A9D1E0Q6"/>
<evidence type="ECO:0000256" key="4">
    <source>
        <dbReference type="ARBA" id="ARBA00022547"/>
    </source>
</evidence>
<comment type="subunit">
    <text evidence="13">F-type ATPases have 2 components, F(1) - the catalytic core - and F(0) - the membrane proton channel. F(1) has five subunits: alpha(3), beta(3), gamma(1), delta(1), epsilon(1). F(0) has four main subunits: a(1), b(2) and c(10-14). The alpha and beta chains form an alternating ring which encloses part of the gamma chain. F(1) is attached to F(0) by a central stalk formed by the gamma and epsilon chains, while a peripheral stalk is formed by the delta and b chains.</text>
</comment>
<keyword evidence="8 15" id="KW-0406">Ion transport</keyword>
<feature type="region of interest" description="Disordered" evidence="18">
    <location>
        <begin position="143"/>
        <end position="176"/>
    </location>
</feature>
<reference evidence="19" key="1">
    <citation type="submission" date="2020-10" db="EMBL/GenBank/DDBJ databases">
        <authorList>
            <person name="Gilroy R."/>
        </authorList>
    </citation>
    <scope>NUCLEOTIDE SEQUENCE</scope>
    <source>
        <strain evidence="19">ChiHjej13B12-12457</strain>
    </source>
</reference>
<keyword evidence="3 15" id="KW-1003">Cell membrane</keyword>
<keyword evidence="2 15" id="KW-0813">Transport</keyword>
<dbReference type="CDD" id="cd06503">
    <property type="entry name" value="ATP-synt_Fo_b"/>
    <property type="match status" value="1"/>
</dbReference>
<reference evidence="19" key="2">
    <citation type="journal article" date="2021" name="PeerJ">
        <title>Extensive microbial diversity within the chicken gut microbiome revealed by metagenomics and culture.</title>
        <authorList>
            <person name="Gilroy R."/>
            <person name="Ravi A."/>
            <person name="Getino M."/>
            <person name="Pursley I."/>
            <person name="Horton D.L."/>
            <person name="Alikhan N.F."/>
            <person name="Baker D."/>
            <person name="Gharbi K."/>
            <person name="Hall N."/>
            <person name="Watson M."/>
            <person name="Adriaenssens E.M."/>
            <person name="Foster-Nyarko E."/>
            <person name="Jarju S."/>
            <person name="Secka A."/>
            <person name="Antonio M."/>
            <person name="Oren A."/>
            <person name="Chaudhuri R.R."/>
            <person name="La Ragione R."/>
            <person name="Hildebrand F."/>
            <person name="Pallen M.J."/>
        </authorList>
    </citation>
    <scope>NUCLEOTIDE SEQUENCE</scope>
    <source>
        <strain evidence="19">ChiHjej13B12-12457</strain>
    </source>
</reference>
<keyword evidence="9 15" id="KW-0472">Membrane</keyword>
<dbReference type="EMBL" id="DVHI01000030">
    <property type="protein sequence ID" value="HIR62356.1"/>
    <property type="molecule type" value="Genomic_DNA"/>
</dbReference>
<feature type="transmembrane region" description="Helical" evidence="15">
    <location>
        <begin position="12"/>
        <end position="33"/>
    </location>
</feature>
<dbReference type="Proteomes" id="UP000886744">
    <property type="component" value="Unassembled WGS sequence"/>
</dbReference>
<evidence type="ECO:0000256" key="13">
    <source>
        <dbReference type="ARBA" id="ARBA00026054"/>
    </source>
</evidence>
<evidence type="ECO:0000256" key="2">
    <source>
        <dbReference type="ARBA" id="ARBA00022448"/>
    </source>
</evidence>
<dbReference type="HAMAP" id="MF_01398">
    <property type="entry name" value="ATP_synth_b_bprime"/>
    <property type="match status" value="1"/>
</dbReference>
<protein>
    <recommendedName>
        <fullName evidence="15">ATP synthase subunit b</fullName>
    </recommendedName>
    <alternativeName>
        <fullName evidence="15">ATP synthase F(0) sector subunit b</fullName>
    </alternativeName>
    <alternativeName>
        <fullName evidence="15">ATPase subunit I</fullName>
    </alternativeName>
    <alternativeName>
        <fullName evidence="15">F-type ATPase subunit b</fullName>
        <shortName evidence="15">F-ATPase subunit b</shortName>
    </alternativeName>
</protein>
<evidence type="ECO:0000256" key="1">
    <source>
        <dbReference type="ARBA" id="ARBA00005513"/>
    </source>
</evidence>
<organism evidence="19 20">
    <name type="scientific">Candidatus Coprenecus avistercoris</name>
    <dbReference type="NCBI Taxonomy" id="2840730"/>
    <lineage>
        <taxon>Bacteria</taxon>
        <taxon>Pseudomonadati</taxon>
        <taxon>Bacteroidota</taxon>
        <taxon>Bacteroidia</taxon>
        <taxon>Bacteroidales</taxon>
        <taxon>Rikenellaceae</taxon>
        <taxon>Rikenellaceae incertae sedis</taxon>
        <taxon>Candidatus Coprenecus</taxon>
    </lineage>
</organism>
<evidence type="ECO:0000256" key="8">
    <source>
        <dbReference type="ARBA" id="ARBA00023065"/>
    </source>
</evidence>
<keyword evidence="17" id="KW-0175">Coiled coil</keyword>
<evidence type="ECO:0000256" key="3">
    <source>
        <dbReference type="ARBA" id="ARBA00022475"/>
    </source>
</evidence>
<keyword evidence="4 15" id="KW-0138">CF(0)</keyword>
<evidence type="ECO:0000256" key="17">
    <source>
        <dbReference type="SAM" id="Coils"/>
    </source>
</evidence>
<feature type="compositionally biased region" description="Basic and acidic residues" evidence="18">
    <location>
        <begin position="158"/>
        <end position="176"/>
    </location>
</feature>
<evidence type="ECO:0000256" key="11">
    <source>
        <dbReference type="ARBA" id="ARBA00025198"/>
    </source>
</evidence>
<comment type="similarity">
    <text evidence="1 15 16">Belongs to the ATPase B chain family.</text>
</comment>
<keyword evidence="5 15" id="KW-0812">Transmembrane</keyword>
<comment type="function">
    <text evidence="11 15">F(1)F(0) ATP synthase produces ATP from ADP in the presence of a proton or sodium gradient. F-type ATPases consist of two structural domains, F(1) containing the extramembraneous catalytic core and F(0) containing the membrane proton channel, linked together by a central stalk and a peripheral stalk. During catalysis, ATP synthesis in the catalytic domain of F(1) is coupled via a rotary mechanism of the central stalk subunits to proton translocation.</text>
</comment>
<evidence type="ECO:0000256" key="10">
    <source>
        <dbReference type="ARBA" id="ARBA00023310"/>
    </source>
</evidence>
<dbReference type="PANTHER" id="PTHR33445:SF1">
    <property type="entry name" value="ATP SYNTHASE SUBUNIT B"/>
    <property type="match status" value="1"/>
</dbReference>
<accession>A0A9D1E0Q6</accession>
<proteinExistence type="inferred from homology"/>
<evidence type="ECO:0000256" key="18">
    <source>
        <dbReference type="SAM" id="MobiDB-lite"/>
    </source>
</evidence>
<comment type="subunit">
    <text evidence="15">F-type ATPases have 2 components, F(1) - the catalytic core - and F(0) - the membrane proton channel. F(1) has five subunits: alpha(3), beta(3), gamma(1), delta(1), epsilon(1). F(0) has three main subunits: a(1), b(2) and c(10-14). The alpha and beta chains form an alternating ring which encloses part of the gamma chain. F(1) is attached to F(0) by a central stalk formed by the gamma and epsilon chains, while a peripheral stalk is formed by the delta and b chains.</text>
</comment>
<keyword evidence="10 15" id="KW-0066">ATP synthesis</keyword>
<name>A0A9D1E0Q6_9BACT</name>
<evidence type="ECO:0000256" key="14">
    <source>
        <dbReference type="ARBA" id="ARBA00037847"/>
    </source>
</evidence>